<dbReference type="InterPro" id="IPR036770">
    <property type="entry name" value="Ankyrin_rpt-contain_sf"/>
</dbReference>
<accession>A0ABR3GAQ2</accession>
<gene>
    <name evidence="4" type="ORF">Q9L58_008360</name>
</gene>
<dbReference type="InterPro" id="IPR002110">
    <property type="entry name" value="Ankyrin_rpt"/>
</dbReference>
<reference evidence="4 5" key="1">
    <citation type="submission" date="2024-02" db="EMBL/GenBank/DDBJ databases">
        <title>Discinaceae phylogenomics.</title>
        <authorList>
            <person name="Dirks A.C."/>
            <person name="James T.Y."/>
        </authorList>
    </citation>
    <scope>NUCLEOTIDE SEQUENCE [LARGE SCALE GENOMIC DNA]</scope>
    <source>
        <strain evidence="4 5">ACD0624</strain>
    </source>
</reference>
<proteinExistence type="predicted"/>
<dbReference type="Pfam" id="PF12796">
    <property type="entry name" value="Ank_2"/>
    <property type="match status" value="2"/>
</dbReference>
<dbReference type="SMART" id="SM00248">
    <property type="entry name" value="ANK"/>
    <property type="match status" value="6"/>
</dbReference>
<keyword evidence="1" id="KW-0677">Repeat</keyword>
<feature type="repeat" description="ANK" evidence="3">
    <location>
        <begin position="146"/>
        <end position="178"/>
    </location>
</feature>
<dbReference type="SUPFAM" id="SSF48403">
    <property type="entry name" value="Ankyrin repeat"/>
    <property type="match status" value="1"/>
</dbReference>
<organism evidence="4 5">
    <name type="scientific">Discina gigas</name>
    <dbReference type="NCBI Taxonomy" id="1032678"/>
    <lineage>
        <taxon>Eukaryota</taxon>
        <taxon>Fungi</taxon>
        <taxon>Dikarya</taxon>
        <taxon>Ascomycota</taxon>
        <taxon>Pezizomycotina</taxon>
        <taxon>Pezizomycetes</taxon>
        <taxon>Pezizales</taxon>
        <taxon>Discinaceae</taxon>
        <taxon>Discina</taxon>
    </lineage>
</organism>
<dbReference type="PANTHER" id="PTHR24166:SF48">
    <property type="entry name" value="PROTEIN VAPYRIN"/>
    <property type="match status" value="1"/>
</dbReference>
<dbReference type="Gene3D" id="1.25.40.20">
    <property type="entry name" value="Ankyrin repeat-containing domain"/>
    <property type="match status" value="3"/>
</dbReference>
<dbReference type="PROSITE" id="PS50088">
    <property type="entry name" value="ANK_REPEAT"/>
    <property type="match status" value="4"/>
</dbReference>
<dbReference type="PROSITE" id="PS50297">
    <property type="entry name" value="ANK_REP_REGION"/>
    <property type="match status" value="4"/>
</dbReference>
<name>A0ABR3GAQ2_9PEZI</name>
<dbReference type="InterPro" id="IPR050889">
    <property type="entry name" value="Dendritic_Spine_Reg/Scaffold"/>
</dbReference>
<dbReference type="Pfam" id="PF00023">
    <property type="entry name" value="Ank"/>
    <property type="match status" value="1"/>
</dbReference>
<protein>
    <submittedName>
        <fullName evidence="4">Uncharacterized protein</fullName>
    </submittedName>
</protein>
<feature type="repeat" description="ANK" evidence="3">
    <location>
        <begin position="50"/>
        <end position="82"/>
    </location>
</feature>
<dbReference type="EMBL" id="JBBBZM010000152">
    <property type="protein sequence ID" value="KAL0632772.1"/>
    <property type="molecule type" value="Genomic_DNA"/>
</dbReference>
<evidence type="ECO:0000313" key="4">
    <source>
        <dbReference type="EMBL" id="KAL0632772.1"/>
    </source>
</evidence>
<evidence type="ECO:0000256" key="2">
    <source>
        <dbReference type="ARBA" id="ARBA00023043"/>
    </source>
</evidence>
<feature type="repeat" description="ANK" evidence="3">
    <location>
        <begin position="17"/>
        <end position="49"/>
    </location>
</feature>
<dbReference type="Proteomes" id="UP001447188">
    <property type="component" value="Unassembled WGS sequence"/>
</dbReference>
<comment type="caution">
    <text evidence="4">The sequence shown here is derived from an EMBL/GenBank/DDBJ whole genome shotgun (WGS) entry which is preliminary data.</text>
</comment>
<evidence type="ECO:0000313" key="5">
    <source>
        <dbReference type="Proteomes" id="UP001447188"/>
    </source>
</evidence>
<keyword evidence="2 3" id="KW-0040">ANK repeat</keyword>
<dbReference type="PANTHER" id="PTHR24166">
    <property type="entry name" value="ROLLING PEBBLES, ISOFORM B"/>
    <property type="match status" value="1"/>
</dbReference>
<sequence length="221" mass="24285">MKLQLDELVENPNIKSDLQTALHLAAEKGHAEIVNILLNHGAQVEATNKWTQSPLQLAAETGHLAAGKELLDKGANVHPQDIAEMTVLHWAAIKGRAQFVQLLLEWKANQEVRDNTQRTAFDCAIKNKHKEAARALRGRINVKDQNGQTALHRAAIAADLDTVQLLMDLDADMLTIDNAGETPLEVMAKNGLEEAVQGLEKVAEFLQNISDVAEGVYNFFS</sequence>
<evidence type="ECO:0000256" key="1">
    <source>
        <dbReference type="ARBA" id="ARBA00022737"/>
    </source>
</evidence>
<evidence type="ECO:0000256" key="3">
    <source>
        <dbReference type="PROSITE-ProRule" id="PRU00023"/>
    </source>
</evidence>
<keyword evidence="5" id="KW-1185">Reference proteome</keyword>
<feature type="repeat" description="ANK" evidence="3">
    <location>
        <begin position="83"/>
        <end position="115"/>
    </location>
</feature>